<feature type="transmembrane region" description="Helical" evidence="14">
    <location>
        <begin position="391"/>
        <end position="414"/>
    </location>
</feature>
<dbReference type="InterPro" id="IPR001734">
    <property type="entry name" value="Na/solute_symporter"/>
</dbReference>
<sequence length="504" mass="53531">MNSHTLILLITLVYLGLMLGIGLWANTRMKSSKEFLVAGQSLGFFVMAIASFSSIQSGWGMVGVTGTTASWGLGALMFAIAGPLAFALTWFMLGGKLRAIARRHQAFSIPDLIRVRYQNRSVTLWMSIALVVGTVGYMTAQVVAAGFITALLLGIDFATALVIGAVIVGLYTVAGGMLAAVWTDLVQGLLMIAMSVGVFFLTLGIGGGWTATLETLNSAAPEVLQLDGVRSGAWIVANTMMIILGMIGQPQLIHKFLMLRSTRELRWGALIASVGYGATTLFSLGLGLAARAEIVQGNMTEPSNPDDIVNSFLSQYMHPVVTALALTALLAAIMSSASSFITIGASAMTRDLLGSFGITLNRELRWNRIASVVIVGLSVFVALFLDQIIYLLGAIGWSAFAAAILGPIVVGLYWRRGTGTGALTAIITSLLLNVGLTIVTKEGWWTPPTGFFSGHAVIAVGMVVYVAVSYLTQNRADQTRFDAIAEPEARQQPVQITPDTEARA</sequence>
<feature type="transmembrane region" description="Helical" evidence="14">
    <location>
        <begin position="231"/>
        <end position="248"/>
    </location>
</feature>
<evidence type="ECO:0000256" key="12">
    <source>
        <dbReference type="ARBA" id="ARBA00033708"/>
    </source>
</evidence>
<keyword evidence="6" id="KW-0769">Symport</keyword>
<feature type="transmembrane region" description="Helical" evidence="14">
    <location>
        <begin position="37"/>
        <end position="59"/>
    </location>
</feature>
<evidence type="ECO:0000256" key="8">
    <source>
        <dbReference type="ARBA" id="ARBA00023053"/>
    </source>
</evidence>
<evidence type="ECO:0000313" key="15">
    <source>
        <dbReference type="EMBL" id="TKG69225.1"/>
    </source>
</evidence>
<dbReference type="InterPro" id="IPR050277">
    <property type="entry name" value="Sodium:Solute_Symporter"/>
</dbReference>
<gene>
    <name evidence="15" type="ORF">FCN18_20775</name>
</gene>
<keyword evidence="10 14" id="KW-0472">Membrane</keyword>
<feature type="transmembrane region" description="Helical" evidence="14">
    <location>
        <begin position="366"/>
        <end position="385"/>
    </location>
</feature>
<evidence type="ECO:0000256" key="14">
    <source>
        <dbReference type="SAM" id="Phobius"/>
    </source>
</evidence>
<keyword evidence="5 14" id="KW-0812">Transmembrane</keyword>
<reference evidence="15 16" key="1">
    <citation type="journal article" date="2015" name="Antonie Van Leeuwenhoek">
        <title>Prauserella endophytica sp. nov., an endophytic actinobacterium isolated from Tamarix taklamakanensis.</title>
        <authorList>
            <person name="Liu J.M."/>
            <person name="Habden X."/>
            <person name="Guo L."/>
            <person name="Tuo L."/>
            <person name="Jiang Z.K."/>
            <person name="Liu S.W."/>
            <person name="Liu X.F."/>
            <person name="Chen L."/>
            <person name="Li R.F."/>
            <person name="Zhang Y.Q."/>
            <person name="Sun C.H."/>
        </authorList>
    </citation>
    <scope>NUCLEOTIDE SEQUENCE [LARGE SCALE GENOMIC DNA]</scope>
    <source>
        <strain evidence="15 16">CGMCC 4.7182</strain>
    </source>
</reference>
<dbReference type="Proteomes" id="UP000309992">
    <property type="component" value="Unassembled WGS sequence"/>
</dbReference>
<feature type="transmembrane region" description="Helical" evidence="14">
    <location>
        <begin position="320"/>
        <end position="345"/>
    </location>
</feature>
<keyword evidence="7 14" id="KW-1133">Transmembrane helix</keyword>
<evidence type="ECO:0000256" key="9">
    <source>
        <dbReference type="ARBA" id="ARBA00023065"/>
    </source>
</evidence>
<dbReference type="Pfam" id="PF00474">
    <property type="entry name" value="SSF"/>
    <property type="match status" value="1"/>
</dbReference>
<evidence type="ECO:0000256" key="7">
    <source>
        <dbReference type="ARBA" id="ARBA00022989"/>
    </source>
</evidence>
<dbReference type="PANTHER" id="PTHR48086">
    <property type="entry name" value="SODIUM/PROLINE SYMPORTER-RELATED"/>
    <property type="match status" value="1"/>
</dbReference>
<comment type="caution">
    <text evidence="15">The sequence shown here is derived from an EMBL/GenBank/DDBJ whole genome shotgun (WGS) entry which is preliminary data.</text>
</comment>
<proteinExistence type="inferred from homology"/>
<evidence type="ECO:0000313" key="16">
    <source>
        <dbReference type="Proteomes" id="UP000309992"/>
    </source>
</evidence>
<comment type="subcellular location">
    <subcellularLocation>
        <location evidence="1">Cell membrane</location>
        <topology evidence="1">Multi-pass membrane protein</topology>
    </subcellularLocation>
</comment>
<feature type="transmembrane region" description="Helical" evidence="14">
    <location>
        <begin position="189"/>
        <end position="211"/>
    </location>
</feature>
<evidence type="ECO:0000256" key="13">
    <source>
        <dbReference type="RuleBase" id="RU362091"/>
    </source>
</evidence>
<feature type="transmembrane region" description="Helical" evidence="14">
    <location>
        <begin position="6"/>
        <end position="25"/>
    </location>
</feature>
<feature type="transmembrane region" description="Helical" evidence="14">
    <location>
        <begin position="421"/>
        <end position="439"/>
    </location>
</feature>
<evidence type="ECO:0000256" key="6">
    <source>
        <dbReference type="ARBA" id="ARBA00022847"/>
    </source>
</evidence>
<evidence type="ECO:0000256" key="10">
    <source>
        <dbReference type="ARBA" id="ARBA00023136"/>
    </source>
</evidence>
<feature type="transmembrane region" description="Helical" evidence="14">
    <location>
        <begin position="161"/>
        <end position="182"/>
    </location>
</feature>
<feature type="transmembrane region" description="Helical" evidence="14">
    <location>
        <begin position="451"/>
        <end position="471"/>
    </location>
</feature>
<evidence type="ECO:0000256" key="4">
    <source>
        <dbReference type="ARBA" id="ARBA00022475"/>
    </source>
</evidence>
<comment type="catalytic activity">
    <reaction evidence="12">
        <text>L-proline(in) + Na(+)(in) = L-proline(out) + Na(+)(out)</text>
        <dbReference type="Rhea" id="RHEA:28967"/>
        <dbReference type="ChEBI" id="CHEBI:29101"/>
        <dbReference type="ChEBI" id="CHEBI:60039"/>
    </reaction>
</comment>
<dbReference type="InterPro" id="IPR038377">
    <property type="entry name" value="Na/Glc_symporter_sf"/>
</dbReference>
<evidence type="ECO:0000256" key="1">
    <source>
        <dbReference type="ARBA" id="ARBA00004651"/>
    </source>
</evidence>
<feature type="transmembrane region" description="Helical" evidence="14">
    <location>
        <begin position="269"/>
        <end position="290"/>
    </location>
</feature>
<evidence type="ECO:0000256" key="5">
    <source>
        <dbReference type="ARBA" id="ARBA00022692"/>
    </source>
</evidence>
<name>A0ABY2S2K3_9PSEU</name>
<organism evidence="15 16">
    <name type="scientific">Prauserella endophytica</name>
    <dbReference type="NCBI Taxonomy" id="1592324"/>
    <lineage>
        <taxon>Bacteria</taxon>
        <taxon>Bacillati</taxon>
        <taxon>Actinomycetota</taxon>
        <taxon>Actinomycetes</taxon>
        <taxon>Pseudonocardiales</taxon>
        <taxon>Pseudonocardiaceae</taxon>
        <taxon>Prauserella</taxon>
        <taxon>Prauserella coralliicola group</taxon>
    </lineage>
</organism>
<comment type="similarity">
    <text evidence="2 13">Belongs to the sodium:solute symporter (SSF) (TC 2.A.21) family.</text>
</comment>
<dbReference type="EMBL" id="SWMS01000011">
    <property type="protein sequence ID" value="TKG69225.1"/>
    <property type="molecule type" value="Genomic_DNA"/>
</dbReference>
<dbReference type="Gene3D" id="1.20.1730.10">
    <property type="entry name" value="Sodium/glucose cotransporter"/>
    <property type="match status" value="1"/>
</dbReference>
<keyword evidence="3" id="KW-0813">Transport</keyword>
<keyword evidence="4" id="KW-1003">Cell membrane</keyword>
<accession>A0ABY2S2K3</accession>
<keyword evidence="9" id="KW-0406">Ion transport</keyword>
<evidence type="ECO:0000256" key="11">
    <source>
        <dbReference type="ARBA" id="ARBA00023201"/>
    </source>
</evidence>
<feature type="transmembrane region" description="Helical" evidence="14">
    <location>
        <begin position="71"/>
        <end position="93"/>
    </location>
</feature>
<dbReference type="PANTHER" id="PTHR48086:SF3">
    <property type="entry name" value="SODIUM_PROLINE SYMPORTER"/>
    <property type="match status" value="1"/>
</dbReference>
<evidence type="ECO:0000256" key="2">
    <source>
        <dbReference type="ARBA" id="ARBA00006434"/>
    </source>
</evidence>
<protein>
    <submittedName>
        <fullName evidence="15">Sodium:solute symporter</fullName>
    </submittedName>
</protein>
<feature type="transmembrane region" description="Helical" evidence="14">
    <location>
        <begin position="122"/>
        <end position="155"/>
    </location>
</feature>
<evidence type="ECO:0000256" key="3">
    <source>
        <dbReference type="ARBA" id="ARBA00022448"/>
    </source>
</evidence>
<dbReference type="PROSITE" id="PS50283">
    <property type="entry name" value="NA_SOLUT_SYMP_3"/>
    <property type="match status" value="1"/>
</dbReference>
<keyword evidence="8" id="KW-0915">Sodium</keyword>
<keyword evidence="16" id="KW-1185">Reference proteome</keyword>
<keyword evidence="11" id="KW-0739">Sodium transport</keyword>